<feature type="transmembrane region" description="Helical" evidence="8">
    <location>
        <begin position="286"/>
        <end position="304"/>
    </location>
</feature>
<dbReference type="InterPro" id="IPR020846">
    <property type="entry name" value="MFS_dom"/>
</dbReference>
<dbReference type="CDD" id="cd06173">
    <property type="entry name" value="MFS_MefA_like"/>
    <property type="match status" value="1"/>
</dbReference>
<proteinExistence type="predicted"/>
<feature type="transmembrane region" description="Helical" evidence="8">
    <location>
        <begin position="173"/>
        <end position="192"/>
    </location>
</feature>
<dbReference type="InterPro" id="IPR036259">
    <property type="entry name" value="MFS_trans_sf"/>
</dbReference>
<evidence type="ECO:0000256" key="8">
    <source>
        <dbReference type="SAM" id="Phobius"/>
    </source>
</evidence>
<dbReference type="Proteomes" id="UP001239083">
    <property type="component" value="Unassembled WGS sequence"/>
</dbReference>
<organism evidence="10 11">
    <name type="scientific">Agromyces ramosus</name>
    <dbReference type="NCBI Taxonomy" id="33879"/>
    <lineage>
        <taxon>Bacteria</taxon>
        <taxon>Bacillati</taxon>
        <taxon>Actinomycetota</taxon>
        <taxon>Actinomycetes</taxon>
        <taxon>Micrococcales</taxon>
        <taxon>Microbacteriaceae</taxon>
        <taxon>Agromyces</taxon>
    </lineage>
</organism>
<evidence type="ECO:0000256" key="7">
    <source>
        <dbReference type="SAM" id="MobiDB-lite"/>
    </source>
</evidence>
<keyword evidence="6 8" id="KW-0472">Membrane</keyword>
<accession>A0ABU0R9H7</accession>
<dbReference type="PANTHER" id="PTHR23513:SF11">
    <property type="entry name" value="STAPHYLOFERRIN A TRANSPORTER"/>
    <property type="match status" value="1"/>
</dbReference>
<evidence type="ECO:0000313" key="10">
    <source>
        <dbReference type="EMBL" id="MDQ0894382.1"/>
    </source>
</evidence>
<protein>
    <submittedName>
        <fullName evidence="10">MFS family permease</fullName>
    </submittedName>
</protein>
<feature type="transmembrane region" description="Helical" evidence="8">
    <location>
        <begin position="223"/>
        <end position="243"/>
    </location>
</feature>
<feature type="transmembrane region" description="Helical" evidence="8">
    <location>
        <begin position="344"/>
        <end position="367"/>
    </location>
</feature>
<keyword evidence="11" id="KW-1185">Reference proteome</keyword>
<evidence type="ECO:0000256" key="4">
    <source>
        <dbReference type="ARBA" id="ARBA00022692"/>
    </source>
</evidence>
<feature type="region of interest" description="Disordered" evidence="7">
    <location>
        <begin position="465"/>
        <end position="502"/>
    </location>
</feature>
<comment type="subcellular location">
    <subcellularLocation>
        <location evidence="1">Cell membrane</location>
        <topology evidence="1">Multi-pass membrane protein</topology>
    </subcellularLocation>
</comment>
<evidence type="ECO:0000256" key="2">
    <source>
        <dbReference type="ARBA" id="ARBA00022448"/>
    </source>
</evidence>
<feature type="transmembrane region" description="Helical" evidence="8">
    <location>
        <begin position="80"/>
        <end position="101"/>
    </location>
</feature>
<dbReference type="EMBL" id="JAUSYY010000001">
    <property type="protein sequence ID" value="MDQ0894382.1"/>
    <property type="molecule type" value="Genomic_DNA"/>
</dbReference>
<dbReference type="InterPro" id="IPR010290">
    <property type="entry name" value="TM_effector"/>
</dbReference>
<evidence type="ECO:0000313" key="11">
    <source>
        <dbReference type="Proteomes" id="UP001239083"/>
    </source>
</evidence>
<feature type="domain" description="Major facilitator superfamily (MFS) profile" evidence="9">
    <location>
        <begin position="1"/>
        <end position="398"/>
    </location>
</feature>
<feature type="transmembrane region" description="Helical" evidence="8">
    <location>
        <begin position="310"/>
        <end position="332"/>
    </location>
</feature>
<evidence type="ECO:0000256" key="5">
    <source>
        <dbReference type="ARBA" id="ARBA00022989"/>
    </source>
</evidence>
<gene>
    <name evidence="10" type="ORF">QFZ26_001937</name>
</gene>
<dbReference type="SUPFAM" id="SSF103473">
    <property type="entry name" value="MFS general substrate transporter"/>
    <property type="match status" value="1"/>
</dbReference>
<keyword evidence="4 8" id="KW-0812">Transmembrane</keyword>
<dbReference type="PROSITE" id="PS50850">
    <property type="entry name" value="MFS"/>
    <property type="match status" value="1"/>
</dbReference>
<keyword evidence="3" id="KW-1003">Cell membrane</keyword>
<feature type="transmembrane region" description="Helical" evidence="8">
    <location>
        <begin position="373"/>
        <end position="397"/>
    </location>
</feature>
<feature type="transmembrane region" description="Helical" evidence="8">
    <location>
        <begin position="47"/>
        <end position="68"/>
    </location>
</feature>
<name>A0ABU0R9H7_9MICO</name>
<keyword evidence="5 8" id="KW-1133">Transmembrane helix</keyword>
<reference evidence="10 11" key="1">
    <citation type="submission" date="2023-07" db="EMBL/GenBank/DDBJ databases">
        <title>Comparative genomics of wheat-associated soil bacteria to identify genetic determinants of phenazine resistance.</title>
        <authorList>
            <person name="Mouncey N."/>
        </authorList>
    </citation>
    <scope>NUCLEOTIDE SEQUENCE [LARGE SCALE GENOMIC DNA]</scope>
    <source>
        <strain evidence="10 11">V3I3</strain>
    </source>
</reference>
<evidence type="ECO:0000256" key="6">
    <source>
        <dbReference type="ARBA" id="ARBA00023136"/>
    </source>
</evidence>
<dbReference type="Pfam" id="PF05977">
    <property type="entry name" value="MFS_3"/>
    <property type="match status" value="1"/>
</dbReference>
<feature type="transmembrane region" description="Helical" evidence="8">
    <location>
        <begin position="258"/>
        <end position="277"/>
    </location>
</feature>
<evidence type="ECO:0000256" key="1">
    <source>
        <dbReference type="ARBA" id="ARBA00004651"/>
    </source>
</evidence>
<sequence length="502" mass="53635">MSAMFRSLAHRNYRIWFIGALVSNVGAWMQATAQNWVVLTELTDNDAFAVGITMALQFAPQLLLVPITGLIADRFDRRKILMVTQSALMLLGLALGLLLILGHAELWHLYGFALALGLVNAVDNPARQTFVSDLVSSSDMSNAVALNSASFNTARMIGPAVAGFLIVLVGSGWVFVINAVTFLGVLIALAMLRGRQLQRMPRAPRARGQFVAGFRYVSRRPDLMIVFVIVFLIGAFGMNFPIFSSTMAVEFGRGAGEYGLLSSILAIGSLTGALLAARRERARMRIIILASGFFGVAALTAAFMPTYWTFAASTMLIGFAAVTLLTTANGYVQTTTEPELRGRVMALYMAILVGGTPIGAPVVGAVADGMGPRWALGLAAVVAAVAALIGLGWLVFARGMHLARHPRFTWRPVVRFADAPTAAIAVVATRPVHVVRDRRSDGELVPAVPNDRLVPADFSEQVALTSPIALPKPEHREGAASATRRPGSTPMTGPLPRQVASS</sequence>
<dbReference type="PANTHER" id="PTHR23513">
    <property type="entry name" value="INTEGRAL MEMBRANE EFFLUX PROTEIN-RELATED"/>
    <property type="match status" value="1"/>
</dbReference>
<keyword evidence="2" id="KW-0813">Transport</keyword>
<evidence type="ECO:0000256" key="3">
    <source>
        <dbReference type="ARBA" id="ARBA00022475"/>
    </source>
</evidence>
<comment type="caution">
    <text evidence="10">The sequence shown here is derived from an EMBL/GenBank/DDBJ whole genome shotgun (WGS) entry which is preliminary data.</text>
</comment>
<evidence type="ECO:0000259" key="9">
    <source>
        <dbReference type="PROSITE" id="PS50850"/>
    </source>
</evidence>
<dbReference type="Gene3D" id="1.20.1250.20">
    <property type="entry name" value="MFS general substrate transporter like domains"/>
    <property type="match status" value="1"/>
</dbReference>
<feature type="transmembrane region" description="Helical" evidence="8">
    <location>
        <begin position="12"/>
        <end position="31"/>
    </location>
</feature>